<keyword evidence="4" id="KW-1003">Cell membrane</keyword>
<name>A0A7L3LGX7_9CHAR</name>
<evidence type="ECO:0000256" key="11">
    <source>
        <dbReference type="ARBA" id="ARBA00037938"/>
    </source>
</evidence>
<accession>A0A7L3LGX7</accession>
<sequence>QLRTHTVEKKTHMVVHQDGMIVTKTVREGQAEPRCWSFSYDLSELQGLMPEGATILLLRLLAFRWSVPVGLSFPAIDSEGHLCLSVY</sequence>
<evidence type="ECO:0000313" key="15">
    <source>
        <dbReference type="Proteomes" id="UP000582182"/>
    </source>
</evidence>
<evidence type="ECO:0000256" key="3">
    <source>
        <dbReference type="ARBA" id="ARBA00004245"/>
    </source>
</evidence>
<dbReference type="AlphaFoldDB" id="A0A7L3LGX7"/>
<dbReference type="GO" id="GO:0044782">
    <property type="term" value="P:cilium organization"/>
    <property type="evidence" value="ECO:0007669"/>
    <property type="project" value="TreeGrafter"/>
</dbReference>
<dbReference type="Proteomes" id="UP000582182">
    <property type="component" value="Unassembled WGS sequence"/>
</dbReference>
<feature type="non-terminal residue" evidence="14">
    <location>
        <position position="87"/>
    </location>
</feature>
<keyword evidence="9" id="KW-0539">Nucleus</keyword>
<evidence type="ECO:0000256" key="9">
    <source>
        <dbReference type="ARBA" id="ARBA00023242"/>
    </source>
</evidence>
<evidence type="ECO:0000259" key="13">
    <source>
        <dbReference type="Pfam" id="PF21772"/>
    </source>
</evidence>
<dbReference type="InterPro" id="IPR048777">
    <property type="entry name" value="CATIP_N"/>
</dbReference>
<keyword evidence="5" id="KW-0963">Cytoplasm</keyword>
<dbReference type="EMBL" id="VZTY01017285">
    <property type="protein sequence ID" value="NXU53244.1"/>
    <property type="molecule type" value="Genomic_DNA"/>
</dbReference>
<keyword evidence="6" id="KW-0970">Cilium biogenesis/degradation</keyword>
<evidence type="ECO:0000313" key="14">
    <source>
        <dbReference type="EMBL" id="NXU53244.1"/>
    </source>
</evidence>
<evidence type="ECO:0000256" key="6">
    <source>
        <dbReference type="ARBA" id="ARBA00022794"/>
    </source>
</evidence>
<dbReference type="PANTHER" id="PTHR15505:SF3">
    <property type="entry name" value="CILIOGENESIS-ASSOCIATED TTC17-INTERACTING PROTEIN"/>
    <property type="match status" value="1"/>
</dbReference>
<evidence type="ECO:0000256" key="7">
    <source>
        <dbReference type="ARBA" id="ARBA00023136"/>
    </source>
</evidence>
<reference evidence="14 15" key="1">
    <citation type="submission" date="2019-09" db="EMBL/GenBank/DDBJ databases">
        <title>Bird 10,000 Genomes (B10K) Project - Family phase.</title>
        <authorList>
            <person name="Zhang G."/>
        </authorList>
    </citation>
    <scope>NUCLEOTIDE SEQUENCE [LARGE SCALE GENOMIC DNA]</scope>
    <source>
        <strain evidence="14">B10K-DU-029-46</strain>
    </source>
</reference>
<dbReference type="GO" id="GO:0030041">
    <property type="term" value="P:actin filament polymerization"/>
    <property type="evidence" value="ECO:0007669"/>
    <property type="project" value="TreeGrafter"/>
</dbReference>
<evidence type="ECO:0000256" key="4">
    <source>
        <dbReference type="ARBA" id="ARBA00022475"/>
    </source>
</evidence>
<dbReference type="GO" id="GO:0005634">
    <property type="term" value="C:nucleus"/>
    <property type="evidence" value="ECO:0007669"/>
    <property type="project" value="UniProtKB-SubCell"/>
</dbReference>
<evidence type="ECO:0000256" key="2">
    <source>
        <dbReference type="ARBA" id="ARBA00004236"/>
    </source>
</evidence>
<evidence type="ECO:0000256" key="5">
    <source>
        <dbReference type="ARBA" id="ARBA00022490"/>
    </source>
</evidence>
<keyword evidence="7" id="KW-0472">Membrane</keyword>
<evidence type="ECO:0000256" key="10">
    <source>
        <dbReference type="ARBA" id="ARBA00037538"/>
    </source>
</evidence>
<evidence type="ECO:0000256" key="12">
    <source>
        <dbReference type="ARBA" id="ARBA00039249"/>
    </source>
</evidence>
<dbReference type="GO" id="GO:0005886">
    <property type="term" value="C:plasma membrane"/>
    <property type="evidence" value="ECO:0007669"/>
    <property type="project" value="UniProtKB-SubCell"/>
</dbReference>
<dbReference type="Pfam" id="PF21772">
    <property type="entry name" value="CATIP_N"/>
    <property type="match status" value="1"/>
</dbReference>
<keyword evidence="15" id="KW-1185">Reference proteome</keyword>
<dbReference type="PANTHER" id="PTHR15505">
    <property type="entry name" value="RIIA DOMAIN-CONTAINING PROTEIN 1"/>
    <property type="match status" value="1"/>
</dbReference>
<feature type="non-terminal residue" evidence="14">
    <location>
        <position position="1"/>
    </location>
</feature>
<evidence type="ECO:0000256" key="1">
    <source>
        <dbReference type="ARBA" id="ARBA00004123"/>
    </source>
</evidence>
<comment type="caution">
    <text evidence="14">The sequence shown here is derived from an EMBL/GenBank/DDBJ whole genome shotgun (WGS) entry which is preliminary data.</text>
</comment>
<protein>
    <recommendedName>
        <fullName evidence="12">Ciliogenesis-associated TTC17-interacting protein</fullName>
    </recommendedName>
</protein>
<comment type="similarity">
    <text evidence="11">Belongs to the CATIP family.</text>
</comment>
<keyword evidence="8" id="KW-0206">Cytoskeleton</keyword>
<comment type="function">
    <text evidence="10">Plays a role in primary ciliogenesis by modulating actin polymerization.</text>
</comment>
<organism evidence="14 15">
    <name type="scientific">Turnix velox</name>
    <name type="common">Little buttonquail</name>
    <dbReference type="NCBI Taxonomy" id="2529409"/>
    <lineage>
        <taxon>Eukaryota</taxon>
        <taxon>Metazoa</taxon>
        <taxon>Chordata</taxon>
        <taxon>Craniata</taxon>
        <taxon>Vertebrata</taxon>
        <taxon>Euteleostomi</taxon>
        <taxon>Archelosauria</taxon>
        <taxon>Archosauria</taxon>
        <taxon>Dinosauria</taxon>
        <taxon>Saurischia</taxon>
        <taxon>Theropoda</taxon>
        <taxon>Coelurosauria</taxon>
        <taxon>Aves</taxon>
        <taxon>Neognathae</taxon>
        <taxon>Neoaves</taxon>
        <taxon>Charadriiformes</taxon>
        <taxon>Turnicidae</taxon>
        <taxon>Turnix</taxon>
    </lineage>
</organism>
<comment type="subcellular location">
    <subcellularLocation>
        <location evidence="2">Cell membrane</location>
    </subcellularLocation>
    <subcellularLocation>
        <location evidence="3">Cytoplasm</location>
        <location evidence="3">Cytoskeleton</location>
    </subcellularLocation>
    <subcellularLocation>
        <location evidence="1">Nucleus</location>
    </subcellularLocation>
</comment>
<feature type="domain" description="Ciliogenesis-associated TTC17-interacting protein N-terminal" evidence="13">
    <location>
        <begin position="1"/>
        <end position="87"/>
    </location>
</feature>
<dbReference type="OrthoDB" id="6334211at2759"/>
<dbReference type="GO" id="GO:0005856">
    <property type="term" value="C:cytoskeleton"/>
    <property type="evidence" value="ECO:0007669"/>
    <property type="project" value="UniProtKB-SubCell"/>
</dbReference>
<gene>
    <name evidence="14" type="primary">Catip</name>
    <name evidence="14" type="ORF">TURVEL_R06299</name>
</gene>
<evidence type="ECO:0000256" key="8">
    <source>
        <dbReference type="ARBA" id="ARBA00023212"/>
    </source>
</evidence>
<proteinExistence type="inferred from homology"/>